<dbReference type="SMART" id="SM00822">
    <property type="entry name" value="PKS_KR"/>
    <property type="match status" value="1"/>
</dbReference>
<dbReference type="PRINTS" id="PR00081">
    <property type="entry name" value="GDHRDH"/>
</dbReference>
<dbReference type="GO" id="GO:0016020">
    <property type="term" value="C:membrane"/>
    <property type="evidence" value="ECO:0007669"/>
    <property type="project" value="TreeGrafter"/>
</dbReference>
<gene>
    <name evidence="4" type="ORF">D5S18_07590</name>
</gene>
<protein>
    <submittedName>
        <fullName evidence="4">SDR family oxidoreductase</fullName>
    </submittedName>
</protein>
<reference evidence="4 5" key="1">
    <citation type="submission" date="2018-09" db="EMBL/GenBank/DDBJ databases">
        <title>YIM PH21274 draft genome.</title>
        <authorList>
            <person name="Miao C."/>
        </authorList>
    </citation>
    <scope>NUCLEOTIDE SEQUENCE [LARGE SCALE GENOMIC DNA]</scope>
    <source>
        <strain evidence="4 5">YIM PH 21724</strain>
    </source>
</reference>
<dbReference type="Proteomes" id="UP000266677">
    <property type="component" value="Unassembled WGS sequence"/>
</dbReference>
<dbReference type="PANTHER" id="PTHR44196:SF2">
    <property type="entry name" value="SHORT-CHAIN DEHYDROGENASE-RELATED"/>
    <property type="match status" value="1"/>
</dbReference>
<accession>A0A3A4KP94</accession>
<dbReference type="PROSITE" id="PS00061">
    <property type="entry name" value="ADH_SHORT"/>
    <property type="match status" value="1"/>
</dbReference>
<evidence type="ECO:0000256" key="1">
    <source>
        <dbReference type="ARBA" id="ARBA00006484"/>
    </source>
</evidence>
<dbReference type="EMBL" id="QZFU01000015">
    <property type="protein sequence ID" value="RJO77596.1"/>
    <property type="molecule type" value="Genomic_DNA"/>
</dbReference>
<comment type="caution">
    <text evidence="4">The sequence shown here is derived from an EMBL/GenBank/DDBJ whole genome shotgun (WGS) entry which is preliminary data.</text>
</comment>
<dbReference type="Pfam" id="PF00106">
    <property type="entry name" value="adh_short"/>
    <property type="match status" value="1"/>
</dbReference>
<comment type="similarity">
    <text evidence="1">Belongs to the short-chain dehydrogenases/reductases (SDR) family.</text>
</comment>
<feature type="domain" description="Ketoreductase" evidence="3">
    <location>
        <begin position="12"/>
        <end position="193"/>
    </location>
</feature>
<organism evidence="4 5">
    <name type="scientific">Nocardia panacis</name>
    <dbReference type="NCBI Taxonomy" id="2340916"/>
    <lineage>
        <taxon>Bacteria</taxon>
        <taxon>Bacillati</taxon>
        <taxon>Actinomycetota</taxon>
        <taxon>Actinomycetes</taxon>
        <taxon>Mycobacteriales</taxon>
        <taxon>Nocardiaceae</taxon>
        <taxon>Nocardia</taxon>
    </lineage>
</organism>
<dbReference type="GO" id="GO:0016491">
    <property type="term" value="F:oxidoreductase activity"/>
    <property type="evidence" value="ECO:0007669"/>
    <property type="project" value="UniProtKB-KW"/>
</dbReference>
<dbReference type="SUPFAM" id="SSF51735">
    <property type="entry name" value="NAD(P)-binding Rossmann-fold domains"/>
    <property type="match status" value="1"/>
</dbReference>
<dbReference type="Gene3D" id="3.40.50.720">
    <property type="entry name" value="NAD(P)-binding Rossmann-like Domain"/>
    <property type="match status" value="1"/>
</dbReference>
<dbReference type="PIRSF" id="PIRSF000126">
    <property type="entry name" value="11-beta-HSD1"/>
    <property type="match status" value="1"/>
</dbReference>
<dbReference type="RefSeq" id="WP_120039120.1">
    <property type="nucleotide sequence ID" value="NZ_QZFU01000015.1"/>
</dbReference>
<dbReference type="NCBIfam" id="NF040690">
    <property type="entry name" value="mycolate_SDR"/>
    <property type="match status" value="1"/>
</dbReference>
<dbReference type="InterPro" id="IPR002347">
    <property type="entry name" value="SDR_fam"/>
</dbReference>
<evidence type="ECO:0000313" key="5">
    <source>
        <dbReference type="Proteomes" id="UP000266677"/>
    </source>
</evidence>
<name>A0A3A4KP94_9NOCA</name>
<keyword evidence="5" id="KW-1185">Reference proteome</keyword>
<dbReference type="InterPro" id="IPR020904">
    <property type="entry name" value="Sc_DH/Rdtase_CS"/>
</dbReference>
<proteinExistence type="inferred from homology"/>
<evidence type="ECO:0000256" key="2">
    <source>
        <dbReference type="ARBA" id="ARBA00023002"/>
    </source>
</evidence>
<dbReference type="AlphaFoldDB" id="A0A3A4KP94"/>
<dbReference type="InterPro" id="IPR036291">
    <property type="entry name" value="NAD(P)-bd_dom_sf"/>
</dbReference>
<dbReference type="InterPro" id="IPR057326">
    <property type="entry name" value="KR_dom"/>
</dbReference>
<dbReference type="OrthoDB" id="9797538at2"/>
<evidence type="ECO:0000259" key="3">
    <source>
        <dbReference type="SMART" id="SM00822"/>
    </source>
</evidence>
<dbReference type="PANTHER" id="PTHR44196">
    <property type="entry name" value="DEHYDROGENASE/REDUCTASE SDR FAMILY MEMBER 7B"/>
    <property type="match status" value="1"/>
</dbReference>
<evidence type="ECO:0000313" key="4">
    <source>
        <dbReference type="EMBL" id="RJO77596.1"/>
    </source>
</evidence>
<sequence>MSLPSPTTVNRAVVTGASSGIGTALAAELAGRGYSLILVARRGELLTELAQRLSLAHGITAEVRAIDLSDRDRRAELTAELAEREIAVLCNNAGVATFGPLAALDADQERAVLELNAVAVQDLTLTVLPGMLTRRAGGILVTGSAAGNMPIPHNATYAASKAFANTFTEALRGELRGSGVHVTLLAPGPVRTDNPEQTEAFVDSRKIPEFLWVSAAATAKMSIDALARNKMRVVPGLISKGMSVAGQYAPRAVTAPVAGALYRRLGS</sequence>
<keyword evidence="2" id="KW-0560">Oxidoreductase</keyword>